<organism evidence="2 3">
    <name type="scientific">Amanita thiersii Skay4041</name>
    <dbReference type="NCBI Taxonomy" id="703135"/>
    <lineage>
        <taxon>Eukaryota</taxon>
        <taxon>Fungi</taxon>
        <taxon>Dikarya</taxon>
        <taxon>Basidiomycota</taxon>
        <taxon>Agaricomycotina</taxon>
        <taxon>Agaricomycetes</taxon>
        <taxon>Agaricomycetidae</taxon>
        <taxon>Agaricales</taxon>
        <taxon>Pluteineae</taxon>
        <taxon>Amanitaceae</taxon>
        <taxon>Amanita</taxon>
    </lineage>
</organism>
<dbReference type="OrthoDB" id="3357408at2759"/>
<protein>
    <recommendedName>
        <fullName evidence="4">G-protein coupled receptors family 1 profile domain-containing protein</fullName>
    </recommendedName>
</protein>
<feature type="transmembrane region" description="Helical" evidence="1">
    <location>
        <begin position="231"/>
        <end position="253"/>
    </location>
</feature>
<evidence type="ECO:0000256" key="1">
    <source>
        <dbReference type="SAM" id="Phobius"/>
    </source>
</evidence>
<reference evidence="2 3" key="1">
    <citation type="submission" date="2014-02" db="EMBL/GenBank/DDBJ databases">
        <title>Transposable element dynamics among asymbiotic and ectomycorrhizal Amanita fungi.</title>
        <authorList>
            <consortium name="DOE Joint Genome Institute"/>
            <person name="Hess J."/>
            <person name="Skrede I."/>
            <person name="Wolfe B."/>
            <person name="LaButti K."/>
            <person name="Ohm R.A."/>
            <person name="Grigoriev I.V."/>
            <person name="Pringle A."/>
        </authorList>
    </citation>
    <scope>NUCLEOTIDE SEQUENCE [LARGE SCALE GENOMIC DNA]</scope>
    <source>
        <strain evidence="2 3">SKay4041</strain>
    </source>
</reference>
<keyword evidence="1" id="KW-0812">Transmembrane</keyword>
<name>A0A2A9NTE3_9AGAR</name>
<gene>
    <name evidence="2" type="ORF">AMATHDRAFT_40507</name>
</gene>
<feature type="transmembrane region" description="Helical" evidence="1">
    <location>
        <begin position="51"/>
        <end position="73"/>
    </location>
</feature>
<proteinExistence type="predicted"/>
<keyword evidence="3" id="KW-1185">Reference proteome</keyword>
<evidence type="ECO:0000313" key="3">
    <source>
        <dbReference type="Proteomes" id="UP000242287"/>
    </source>
</evidence>
<feature type="transmembrane region" description="Helical" evidence="1">
    <location>
        <begin position="6"/>
        <end position="30"/>
    </location>
</feature>
<evidence type="ECO:0008006" key="4">
    <source>
        <dbReference type="Google" id="ProtNLM"/>
    </source>
</evidence>
<feature type="transmembrane region" description="Helical" evidence="1">
    <location>
        <begin position="85"/>
        <end position="108"/>
    </location>
</feature>
<keyword evidence="1" id="KW-0472">Membrane</keyword>
<accession>A0A2A9NTE3</accession>
<dbReference type="Proteomes" id="UP000242287">
    <property type="component" value="Unassembled WGS sequence"/>
</dbReference>
<keyword evidence="1" id="KW-1133">Transmembrane helix</keyword>
<feature type="transmembrane region" description="Helical" evidence="1">
    <location>
        <begin position="164"/>
        <end position="188"/>
    </location>
</feature>
<feature type="transmembrane region" description="Helical" evidence="1">
    <location>
        <begin position="120"/>
        <end position="141"/>
    </location>
</feature>
<dbReference type="EMBL" id="KZ301994">
    <property type="protein sequence ID" value="PFH50980.1"/>
    <property type="molecule type" value="Genomic_DNA"/>
</dbReference>
<evidence type="ECO:0000313" key="2">
    <source>
        <dbReference type="EMBL" id="PFH50980.1"/>
    </source>
</evidence>
<sequence>MISIAEVAVIATFVQAILYGLYISTLIYCLRWLLFTDEGWKLRKRPQSVMLGVTVVLFILSTSDLVLSLYNTIFFSNLNGGDVPSYIGVPTFIIENVTVVIVDCVLIYRCWVVYARSWRFVSLPLVLWVGDIGCLILFIYWSSTGEGGWGGSSDFTRRNRVLEAFYACTIATNVYATSAIIFKIWYVSRQSNTESQRLRFTIRVVAESGLLYTLTSIMLLCGTFFASEALLVLQALFTGINFSMTGIAFNLILIRVSQHRVQTENQDHMRKLTPLCDRTLVRS</sequence>
<feature type="transmembrane region" description="Helical" evidence="1">
    <location>
        <begin position="200"/>
        <end position="225"/>
    </location>
</feature>
<dbReference type="AlphaFoldDB" id="A0A2A9NTE3"/>